<evidence type="ECO:0000313" key="2">
    <source>
        <dbReference type="Proteomes" id="UP000525432"/>
    </source>
</evidence>
<evidence type="ECO:0008006" key="3">
    <source>
        <dbReference type="Google" id="ProtNLM"/>
    </source>
</evidence>
<reference evidence="1 2" key="1">
    <citation type="submission" date="2020-07" db="EMBL/GenBank/DDBJ databases">
        <title>Genomes of two Microcystis aeruginosa (Cyanobacteria) strains from Florida (USA) with disparate toxicogenic potential.</title>
        <authorList>
            <person name="Lefler F.W."/>
            <person name="Barbosa M."/>
            <person name="Berthold D.E."/>
            <person name="Laughinghouse H.D. IV."/>
        </authorList>
    </citation>
    <scope>NUCLEOTIDE SEQUENCE [LARGE SCALE GENOMIC DNA]</scope>
    <source>
        <strain evidence="1 2">BLCCF158</strain>
    </source>
</reference>
<proteinExistence type="predicted"/>
<dbReference type="Gene3D" id="3.10.129.10">
    <property type="entry name" value="Hotdog Thioesterase"/>
    <property type="match status" value="1"/>
</dbReference>
<gene>
    <name evidence="1" type="ORF">H0901_24550</name>
</gene>
<sequence length="57" mass="6644">MGLRFEYFRITPEGKKQKVAIGEQFTVWLVATEKRTYEPAPLPHRVKEALSNYCDLS</sequence>
<comment type="caution">
    <text evidence="1">The sequence shown here is derived from an EMBL/GenBank/DDBJ whole genome shotgun (WGS) entry which is preliminary data.</text>
</comment>
<accession>A0A841VDS5</accession>
<dbReference type="EMBL" id="JACEGC010000364">
    <property type="protein sequence ID" value="MBC1198306.1"/>
    <property type="molecule type" value="Genomic_DNA"/>
</dbReference>
<dbReference type="AlphaFoldDB" id="A0A841VDS5"/>
<dbReference type="Proteomes" id="UP000525432">
    <property type="component" value="Unassembled WGS sequence"/>
</dbReference>
<evidence type="ECO:0000313" key="1">
    <source>
        <dbReference type="EMBL" id="MBC1198306.1"/>
    </source>
</evidence>
<name>A0A841VDS5_MICAE</name>
<organism evidence="1 2">
    <name type="scientific">Microcystis aeruginosa BLCC-F158</name>
    <dbReference type="NCBI Taxonomy" id="2755316"/>
    <lineage>
        <taxon>Bacteria</taxon>
        <taxon>Bacillati</taxon>
        <taxon>Cyanobacteriota</taxon>
        <taxon>Cyanophyceae</taxon>
        <taxon>Oscillatoriophycideae</taxon>
        <taxon>Chroococcales</taxon>
        <taxon>Microcystaceae</taxon>
        <taxon>Microcystis</taxon>
    </lineage>
</organism>
<protein>
    <recommendedName>
        <fullName evidence="3">Thioesterase</fullName>
    </recommendedName>
</protein>